<keyword evidence="1" id="KW-0418">Kinase</keyword>
<evidence type="ECO:0000313" key="2">
    <source>
        <dbReference type="Proteomes" id="UP000559653"/>
    </source>
</evidence>
<dbReference type="Proteomes" id="UP000559653">
    <property type="component" value="Unassembled WGS sequence"/>
</dbReference>
<name>A0AC60VW93_9ARCH</name>
<keyword evidence="1" id="KW-0808">Transferase</keyword>
<organism evidence="1 2">
    <name type="scientific">Candidatus Nitrosomaritimum aestuariumsis</name>
    <dbReference type="NCBI Taxonomy" id="3342354"/>
    <lineage>
        <taxon>Archaea</taxon>
        <taxon>Nitrososphaerota</taxon>
        <taxon>Nitrososphaeria</taxon>
        <taxon>Nitrosopumilales</taxon>
        <taxon>Nitrosopumilaceae</taxon>
        <taxon>Candidatus Nitrosomaritimum</taxon>
    </lineage>
</organism>
<accession>A0AC60VW93</accession>
<evidence type="ECO:0000313" key="1">
    <source>
        <dbReference type="EMBL" id="MBA4451708.1"/>
    </source>
</evidence>
<dbReference type="EC" id="2.7.4.9" evidence="1"/>
<dbReference type="EMBL" id="JACEMZ010000001">
    <property type="protein sequence ID" value="MBA4451708.1"/>
    <property type="molecule type" value="Genomic_DNA"/>
</dbReference>
<sequence>MIIVIEGGDQAGKKTQTELLFKALKKRKIKATTFSFPDYTTPIGKEIAKYLGGKRKFPPQTIHCLLAANRWEKLNDILKAQSKNSVLIMNRYYQSNLVYGLANGMKQNWLENLDAGLPKADLVILLDVSQQESFQRKKTNRDKFEKNKDFLKNISKIYRTTAKKKRWKIVDATKSKEEVHQEILKIFSKKIGL</sequence>
<proteinExistence type="predicted"/>
<protein>
    <submittedName>
        <fullName evidence="1">dTMP kinase</fullName>
        <ecNumber evidence="1">2.7.4.9</ecNumber>
    </submittedName>
</protein>
<gene>
    <name evidence="1" type="primary">tmk</name>
    <name evidence="1" type="ORF">H2B03_00805</name>
</gene>
<reference evidence="1 2" key="1">
    <citation type="journal article" date="2020" name="Appl. Environ. Microbiol.">
        <title>Genomic Characteristics of a Novel Species of Ammonia-Oxidizing Archaea from the Jiulong River Estuary.</title>
        <authorList>
            <person name="Zou D."/>
            <person name="Wan R."/>
            <person name="Han L."/>
            <person name="Xu M.N."/>
            <person name="Liu Y."/>
            <person name="Liu H."/>
            <person name="Kao S.J."/>
            <person name="Li M."/>
        </authorList>
    </citation>
    <scope>NUCLEOTIDE SEQUENCE [LARGE SCALE GENOMIC DNA]</scope>
    <source>
        <strain evidence="1">W1bin1</strain>
    </source>
</reference>
<comment type="caution">
    <text evidence="1">The sequence shown here is derived from an EMBL/GenBank/DDBJ whole genome shotgun (WGS) entry which is preliminary data.</text>
</comment>